<gene>
    <name evidence="2" type="ORF">Q8A64_12785</name>
</gene>
<evidence type="ECO:0000259" key="1">
    <source>
        <dbReference type="Pfam" id="PF05433"/>
    </source>
</evidence>
<comment type="caution">
    <text evidence="2">The sequence shown here is derived from an EMBL/GenBank/DDBJ whole genome shotgun (WGS) entry which is preliminary data.</text>
</comment>
<evidence type="ECO:0000313" key="2">
    <source>
        <dbReference type="EMBL" id="MDQ9171283.1"/>
    </source>
</evidence>
<proteinExistence type="predicted"/>
<accession>A0ABU1BQJ8</accession>
<sequence length="122" mass="12257">MQSSTTGTTLVRTGYVAEVRDVTVHDNSSSPAAPAIGALVGGVAGSMIGSGSGRAIAAIGGAAGGSVAAKQLAKPGTTTLKKVTVRFEDGGLQTYDVSTEEPFRVGEPVKVVNRNGNILLTR</sequence>
<name>A0ABU1BQJ8_9BURK</name>
<dbReference type="InterPro" id="IPR008816">
    <property type="entry name" value="Gly_zipper_2TM_dom"/>
</dbReference>
<dbReference type="EMBL" id="JAUYVH010000008">
    <property type="protein sequence ID" value="MDQ9171283.1"/>
    <property type="molecule type" value="Genomic_DNA"/>
</dbReference>
<keyword evidence="3" id="KW-1185">Reference proteome</keyword>
<evidence type="ECO:0000313" key="3">
    <source>
        <dbReference type="Proteomes" id="UP001225596"/>
    </source>
</evidence>
<dbReference type="RefSeq" id="WP_338437222.1">
    <property type="nucleotide sequence ID" value="NZ_JAUYVH010000008.1"/>
</dbReference>
<dbReference type="Proteomes" id="UP001225596">
    <property type="component" value="Unassembled WGS sequence"/>
</dbReference>
<dbReference type="Pfam" id="PF05433">
    <property type="entry name" value="Rick_17kDa_Anti"/>
    <property type="match status" value="1"/>
</dbReference>
<feature type="domain" description="Glycine zipper 2TM" evidence="1">
    <location>
        <begin position="35"/>
        <end position="71"/>
    </location>
</feature>
<reference evidence="2 3" key="1">
    <citation type="submission" date="2023-08" db="EMBL/GenBank/DDBJ databases">
        <title>Oxalobacteraceae gen .nov., isolated from river sludge outside the plant.</title>
        <authorList>
            <person name="Zhao S.Y."/>
        </authorList>
    </citation>
    <scope>NUCLEOTIDE SEQUENCE [LARGE SCALE GENOMIC DNA]</scope>
    <source>
        <strain evidence="2 3">R-40</strain>
    </source>
</reference>
<protein>
    <submittedName>
        <fullName evidence="2">Glycine zipper 2TM domain-containing protein</fullName>
    </submittedName>
</protein>
<organism evidence="2 3">
    <name type="scientific">Keguizhuia sedimenti</name>
    <dbReference type="NCBI Taxonomy" id="3064264"/>
    <lineage>
        <taxon>Bacteria</taxon>
        <taxon>Pseudomonadati</taxon>
        <taxon>Pseudomonadota</taxon>
        <taxon>Betaproteobacteria</taxon>
        <taxon>Burkholderiales</taxon>
        <taxon>Oxalobacteraceae</taxon>
        <taxon>Keguizhuia</taxon>
    </lineage>
</organism>